<dbReference type="PANTHER" id="PTHR16523:SF6">
    <property type="entry name" value="PEST PROTEOLYTIC SIGNAL-CONTAINING NUCLEAR PROTEIN"/>
    <property type="match status" value="1"/>
</dbReference>
<proteinExistence type="predicted"/>
<comment type="caution">
    <text evidence="11">The sequence shown here is derived from an EMBL/GenBank/DDBJ whole genome shotgun (WGS) entry which is preliminary data.</text>
</comment>
<feature type="compositionally biased region" description="Polar residues" evidence="10">
    <location>
        <begin position="117"/>
        <end position="128"/>
    </location>
</feature>
<dbReference type="AlphaFoldDB" id="A0A8S1BVK4"/>
<evidence type="ECO:0000256" key="6">
    <source>
        <dbReference type="ARBA" id="ARBA00022843"/>
    </source>
</evidence>
<comment type="subunit">
    <text evidence="3">Interacts with UHRF2/NIRF.</text>
</comment>
<evidence type="ECO:0000256" key="10">
    <source>
        <dbReference type="SAM" id="MobiDB-lite"/>
    </source>
</evidence>
<dbReference type="OrthoDB" id="10068198at2759"/>
<sequence length="156" mass="16738">MSGRDYNRHRSKFTAGSTAPRSRSRSRSPLSEERKGAAGGEGPRARPSIMVGNKTKSLAGIQMKLQQAGPQASKAAPATPKPKANLVASVFNEDSDSEPEEMPPEARMRMKNIGRDTPTSSGPNSFGKTKQGFCDPSKLYEMSVKKLQQESPGGNS</sequence>
<comment type="subcellular location">
    <subcellularLocation>
        <location evidence="2">Nucleus</location>
    </subcellularLocation>
</comment>
<dbReference type="EMBL" id="CADEPI010000003">
    <property type="protein sequence ID" value="CAB3360476.1"/>
    <property type="molecule type" value="Genomic_DNA"/>
</dbReference>
<evidence type="ECO:0000313" key="11">
    <source>
        <dbReference type="EMBL" id="CAB3360476.1"/>
    </source>
</evidence>
<name>A0A8S1BVK4_9INSE</name>
<evidence type="ECO:0000256" key="2">
    <source>
        <dbReference type="ARBA" id="ARBA00004123"/>
    </source>
</evidence>
<evidence type="ECO:0000256" key="3">
    <source>
        <dbReference type="ARBA" id="ARBA00011097"/>
    </source>
</evidence>
<dbReference type="Proteomes" id="UP000494165">
    <property type="component" value="Unassembled WGS sequence"/>
</dbReference>
<organism evidence="11 12">
    <name type="scientific">Cloeon dipterum</name>
    <dbReference type="NCBI Taxonomy" id="197152"/>
    <lineage>
        <taxon>Eukaryota</taxon>
        <taxon>Metazoa</taxon>
        <taxon>Ecdysozoa</taxon>
        <taxon>Arthropoda</taxon>
        <taxon>Hexapoda</taxon>
        <taxon>Insecta</taxon>
        <taxon>Pterygota</taxon>
        <taxon>Palaeoptera</taxon>
        <taxon>Ephemeroptera</taxon>
        <taxon>Pisciforma</taxon>
        <taxon>Baetidae</taxon>
        <taxon>Cloeon</taxon>
    </lineage>
</organism>
<dbReference type="GO" id="GO:0016567">
    <property type="term" value="P:protein ubiquitination"/>
    <property type="evidence" value="ECO:0007669"/>
    <property type="project" value="InterPro"/>
</dbReference>
<keyword evidence="5" id="KW-0597">Phosphoprotein</keyword>
<feature type="compositionally biased region" description="Low complexity" evidence="10">
    <location>
        <begin position="72"/>
        <end position="83"/>
    </location>
</feature>
<keyword evidence="12" id="KW-1185">Reference proteome</keyword>
<dbReference type="Pfam" id="PF15473">
    <property type="entry name" value="PCNP"/>
    <property type="match status" value="1"/>
</dbReference>
<dbReference type="GO" id="GO:0043161">
    <property type="term" value="P:proteasome-mediated ubiquitin-dependent protein catabolic process"/>
    <property type="evidence" value="ECO:0007669"/>
    <property type="project" value="TreeGrafter"/>
</dbReference>
<evidence type="ECO:0000256" key="8">
    <source>
        <dbReference type="ARBA" id="ARBA00023242"/>
    </source>
</evidence>
<reference evidence="11 12" key="1">
    <citation type="submission" date="2020-04" db="EMBL/GenBank/DDBJ databases">
        <authorList>
            <person name="Alioto T."/>
            <person name="Alioto T."/>
            <person name="Gomez Garrido J."/>
        </authorList>
    </citation>
    <scope>NUCLEOTIDE SEQUENCE [LARGE SCALE GENOMIC DNA]</scope>
</reference>
<gene>
    <name evidence="11" type="ORF">CLODIP_2_CD08973</name>
</gene>
<dbReference type="InterPro" id="IPR029169">
    <property type="entry name" value="PCNP"/>
</dbReference>
<evidence type="ECO:0000256" key="1">
    <source>
        <dbReference type="ARBA" id="ARBA00002646"/>
    </source>
</evidence>
<dbReference type="PANTHER" id="PTHR16523">
    <property type="entry name" value="PEST PROTEOLYTIC SIGNAL-CONTAINING NUCLEAR PROTEIN"/>
    <property type="match status" value="1"/>
</dbReference>
<feature type="region of interest" description="Disordered" evidence="10">
    <location>
        <begin position="1"/>
        <end position="83"/>
    </location>
</feature>
<keyword evidence="7" id="KW-0007">Acetylation</keyword>
<dbReference type="GO" id="GO:0005634">
    <property type="term" value="C:nucleus"/>
    <property type="evidence" value="ECO:0007669"/>
    <property type="project" value="UniProtKB-SubCell"/>
</dbReference>
<evidence type="ECO:0000256" key="4">
    <source>
        <dbReference type="ARBA" id="ARBA00022059"/>
    </source>
</evidence>
<comment type="function">
    <text evidence="1">May be involved in cell cycle regulation.</text>
</comment>
<feature type="region of interest" description="Disordered" evidence="10">
    <location>
        <begin position="112"/>
        <end position="156"/>
    </location>
</feature>
<keyword evidence="6" id="KW-0832">Ubl conjugation</keyword>
<evidence type="ECO:0000256" key="7">
    <source>
        <dbReference type="ARBA" id="ARBA00022990"/>
    </source>
</evidence>
<protein>
    <recommendedName>
        <fullName evidence="4">PEST proteolytic signal-containing nuclear protein</fullName>
    </recommendedName>
</protein>
<evidence type="ECO:0000256" key="9">
    <source>
        <dbReference type="ARBA" id="ARBA00023306"/>
    </source>
</evidence>
<evidence type="ECO:0000313" key="12">
    <source>
        <dbReference type="Proteomes" id="UP000494165"/>
    </source>
</evidence>
<keyword evidence="8" id="KW-0539">Nucleus</keyword>
<accession>A0A8S1BVK4</accession>
<keyword evidence="9" id="KW-0131">Cell cycle</keyword>
<evidence type="ECO:0000256" key="5">
    <source>
        <dbReference type="ARBA" id="ARBA00022553"/>
    </source>
</evidence>